<keyword evidence="1" id="KW-0812">Transmembrane</keyword>
<proteinExistence type="predicted"/>
<dbReference type="STRING" id="631454.N177_1695"/>
<dbReference type="Pfam" id="PF07331">
    <property type="entry name" value="TctB"/>
    <property type="match status" value="1"/>
</dbReference>
<dbReference type="InterPro" id="IPR009936">
    <property type="entry name" value="DUF1468"/>
</dbReference>
<protein>
    <recommendedName>
        <fullName evidence="2">DUF1468 domain-containing protein</fullName>
    </recommendedName>
</protein>
<feature type="transmembrane region" description="Helical" evidence="1">
    <location>
        <begin position="133"/>
        <end position="160"/>
    </location>
</feature>
<gene>
    <name evidence="3" type="ORF">N177_1695</name>
</gene>
<dbReference type="RefSeq" id="WP_023431837.1">
    <property type="nucleotide sequence ID" value="NZ_AWXZ01000019.1"/>
</dbReference>
<comment type="caution">
    <text evidence="3">The sequence shown here is derived from an EMBL/GenBank/DDBJ whole genome shotgun (WGS) entry which is preliminary data.</text>
</comment>
<evidence type="ECO:0000256" key="1">
    <source>
        <dbReference type="SAM" id="Phobius"/>
    </source>
</evidence>
<accession>V4THS6</accession>
<keyword evidence="1" id="KW-0472">Membrane</keyword>
<feature type="domain" description="DUF1468" evidence="2">
    <location>
        <begin position="14"/>
        <end position="157"/>
    </location>
</feature>
<keyword evidence="1" id="KW-1133">Transmembrane helix</keyword>
<organism evidence="3 4">
    <name type="scientific">Lutibaculum baratangense AMV1</name>
    <dbReference type="NCBI Taxonomy" id="631454"/>
    <lineage>
        <taxon>Bacteria</taxon>
        <taxon>Pseudomonadati</taxon>
        <taxon>Pseudomonadota</taxon>
        <taxon>Alphaproteobacteria</taxon>
        <taxon>Hyphomicrobiales</taxon>
        <taxon>Tepidamorphaceae</taxon>
        <taxon>Lutibaculum</taxon>
    </lineage>
</organism>
<feature type="transmembrane region" description="Helical" evidence="1">
    <location>
        <begin position="97"/>
        <end position="121"/>
    </location>
</feature>
<feature type="transmembrane region" description="Helical" evidence="1">
    <location>
        <begin position="12"/>
        <end position="30"/>
    </location>
</feature>
<keyword evidence="4" id="KW-1185">Reference proteome</keyword>
<name>V4THS6_9HYPH</name>
<dbReference type="EMBL" id="AWXZ01000019">
    <property type="protein sequence ID" value="ESR25583.1"/>
    <property type="molecule type" value="Genomic_DNA"/>
</dbReference>
<evidence type="ECO:0000313" key="4">
    <source>
        <dbReference type="Proteomes" id="UP000017819"/>
    </source>
</evidence>
<feature type="transmembrane region" description="Helical" evidence="1">
    <location>
        <begin position="36"/>
        <end position="54"/>
    </location>
</feature>
<dbReference type="Proteomes" id="UP000017819">
    <property type="component" value="Unassembled WGS sequence"/>
</dbReference>
<evidence type="ECO:0000259" key="2">
    <source>
        <dbReference type="Pfam" id="PF07331"/>
    </source>
</evidence>
<reference evidence="3 4" key="1">
    <citation type="journal article" date="2014" name="Genome Announc.">
        <title>Draft Genome Sequence of Lutibaculum baratangense Strain AMV1T, Isolated from a Mud Volcano in Andamans, India.</title>
        <authorList>
            <person name="Singh A."/>
            <person name="Sreenivas A."/>
            <person name="Sathyanarayana Reddy G."/>
            <person name="Pinnaka A.K."/>
            <person name="Shivaji S."/>
        </authorList>
    </citation>
    <scope>NUCLEOTIDE SEQUENCE [LARGE SCALE GENOMIC DNA]</scope>
    <source>
        <strain evidence="3 4">AMV1</strain>
    </source>
</reference>
<sequence>MTARERLKDAVPSIVLLVVAAFYAYTATAYDPQTRAMPLGVALIAILLVVLDLVSRGEGALARNLRRVLQGSGAKAPVPGLDGQAGQRHPALRELGAFAWIGGFLALVILVGFYPAIPIYMVAYLRFYAKKPLVAAVATAAVVTGLLYAMFELLLGYSVFEGLIMGDYM</sequence>
<dbReference type="OrthoDB" id="9998049at2"/>
<dbReference type="AlphaFoldDB" id="V4THS6"/>
<evidence type="ECO:0000313" key="3">
    <source>
        <dbReference type="EMBL" id="ESR25583.1"/>
    </source>
</evidence>